<dbReference type="Proteomes" id="UP000182836">
    <property type="component" value="Unassembled WGS sequence"/>
</dbReference>
<dbReference type="InterPro" id="IPR048020">
    <property type="entry name" value="Transpos_IS3"/>
</dbReference>
<gene>
    <name evidence="3" type="ORF">AF333_30105</name>
    <name evidence="4" type="ORF">SAMN04487909_1312</name>
</gene>
<evidence type="ECO:0000313" key="5">
    <source>
        <dbReference type="Proteomes" id="UP000037269"/>
    </source>
</evidence>
<dbReference type="GO" id="GO:0015074">
    <property type="term" value="P:DNA integration"/>
    <property type="evidence" value="ECO:0007669"/>
    <property type="project" value="InterPro"/>
</dbReference>
<dbReference type="PROSITE" id="PS50994">
    <property type="entry name" value="INTEGRASE"/>
    <property type="match status" value="1"/>
</dbReference>
<keyword evidence="5" id="KW-1185">Reference proteome</keyword>
<accession>A0A0D1XP77</accession>
<evidence type="ECO:0000313" key="3">
    <source>
        <dbReference type="EMBL" id="KON84203.1"/>
    </source>
</evidence>
<dbReference type="InterPro" id="IPR036397">
    <property type="entry name" value="RNaseH_sf"/>
</dbReference>
<protein>
    <submittedName>
        <fullName evidence="3 4">Transposase</fullName>
    </submittedName>
</protein>
<dbReference type="Pfam" id="PF13276">
    <property type="entry name" value="HTH_21"/>
    <property type="match status" value="1"/>
</dbReference>
<reference evidence="3 5" key="1">
    <citation type="submission" date="2015-07" db="EMBL/GenBank/DDBJ databases">
        <title>Fjat-14205 dsm 2895.</title>
        <authorList>
            <person name="Liu B."/>
            <person name="Wang J."/>
            <person name="Zhu Y."/>
            <person name="Liu G."/>
            <person name="Chen Q."/>
            <person name="Chen Z."/>
            <person name="Lan J."/>
            <person name="Che J."/>
            <person name="Ge C."/>
            <person name="Shi H."/>
            <person name="Pan Z."/>
            <person name="Liu X."/>
        </authorList>
    </citation>
    <scope>NUCLEOTIDE SEQUENCE [LARGE SCALE GENOMIC DNA]</scope>
    <source>
        <strain evidence="3 5">DSM 2895</strain>
    </source>
</reference>
<dbReference type="Gene3D" id="3.30.420.10">
    <property type="entry name" value="Ribonuclease H-like superfamily/Ribonuclease H"/>
    <property type="match status" value="1"/>
</dbReference>
<evidence type="ECO:0000256" key="1">
    <source>
        <dbReference type="ARBA" id="ARBA00002286"/>
    </source>
</evidence>
<evidence type="ECO:0000259" key="2">
    <source>
        <dbReference type="PROSITE" id="PS50994"/>
    </source>
</evidence>
<dbReference type="Pfam" id="PF00665">
    <property type="entry name" value="rve"/>
    <property type="match status" value="1"/>
</dbReference>
<sequence>MTRYFCGLAGVSRSGYYRWLRTEKTRCDREEADEKDYQLIKGIYDAKKGRAGVRTIKMELENRKNVVMNHKRIRRIMRKYNLVAKIRCANPYKKMAQATHEHKIRPTLLKRNFDQGEPQKVFLTDITYLFYGNGKKAYLSCVKDGATREIVAYHLSESLQMELVYRTLDKLAEQLDHSIHPEAILHSDQGVHYTNPAYQKRIIELGLTPSMSRKGNCWDNAPIESFFCHMKDEMEYTRIQSFNELKKCVEAYIERYNYYRCQWTLEKLTPVEYRNQLLAA</sequence>
<organism evidence="3 5">
    <name type="scientific">Aneurinibacillus migulanus</name>
    <name type="common">Bacillus migulanus</name>
    <dbReference type="NCBI Taxonomy" id="47500"/>
    <lineage>
        <taxon>Bacteria</taxon>
        <taxon>Bacillati</taxon>
        <taxon>Bacillota</taxon>
        <taxon>Bacilli</taxon>
        <taxon>Bacillales</taxon>
        <taxon>Paenibacillaceae</taxon>
        <taxon>Aneurinibacillus group</taxon>
        <taxon>Aneurinibacillus</taxon>
    </lineage>
</organism>
<dbReference type="InterPro" id="IPR050900">
    <property type="entry name" value="Transposase_IS3/IS150/IS904"/>
</dbReference>
<dbReference type="EMBL" id="FNED01000031">
    <property type="protein sequence ID" value="SDJ87296.1"/>
    <property type="molecule type" value="Genomic_DNA"/>
</dbReference>
<dbReference type="Proteomes" id="UP000037269">
    <property type="component" value="Unassembled WGS sequence"/>
</dbReference>
<dbReference type="InterPro" id="IPR001584">
    <property type="entry name" value="Integrase_cat-core"/>
</dbReference>
<dbReference type="PANTHER" id="PTHR46889:SF5">
    <property type="entry name" value="INTEGRASE PROTEIN"/>
    <property type="match status" value="1"/>
</dbReference>
<proteinExistence type="predicted"/>
<dbReference type="Pfam" id="PF13333">
    <property type="entry name" value="rve_2"/>
    <property type="match status" value="1"/>
</dbReference>
<feature type="domain" description="Integrase catalytic" evidence="2">
    <location>
        <begin position="114"/>
        <end position="278"/>
    </location>
</feature>
<reference evidence="4 6" key="2">
    <citation type="submission" date="2016-10" db="EMBL/GenBank/DDBJ databases">
        <authorList>
            <person name="de Groot N.N."/>
        </authorList>
    </citation>
    <scope>NUCLEOTIDE SEQUENCE [LARGE SCALE GENOMIC DNA]</scope>
    <source>
        <strain evidence="4 6">DSM 2895</strain>
    </source>
</reference>
<dbReference type="STRING" id="47500.AF333_30105"/>
<dbReference type="NCBIfam" id="NF033516">
    <property type="entry name" value="transpos_IS3"/>
    <property type="match status" value="1"/>
</dbReference>
<evidence type="ECO:0000313" key="4">
    <source>
        <dbReference type="EMBL" id="SDJ87296.1"/>
    </source>
</evidence>
<dbReference type="GO" id="GO:0003676">
    <property type="term" value="F:nucleic acid binding"/>
    <property type="evidence" value="ECO:0007669"/>
    <property type="project" value="InterPro"/>
</dbReference>
<dbReference type="AlphaFoldDB" id="A0A0D1XP77"/>
<dbReference type="SUPFAM" id="SSF53098">
    <property type="entry name" value="Ribonuclease H-like"/>
    <property type="match status" value="1"/>
</dbReference>
<dbReference type="PANTHER" id="PTHR46889">
    <property type="entry name" value="TRANSPOSASE INSF FOR INSERTION SEQUENCE IS3B-RELATED"/>
    <property type="match status" value="1"/>
</dbReference>
<dbReference type="InterPro" id="IPR025948">
    <property type="entry name" value="HTH-like_dom"/>
</dbReference>
<name>A0A0D1XP77_ANEMI</name>
<evidence type="ECO:0000313" key="6">
    <source>
        <dbReference type="Proteomes" id="UP000182836"/>
    </source>
</evidence>
<dbReference type="EMBL" id="LGUG01000013">
    <property type="protein sequence ID" value="KON84203.1"/>
    <property type="molecule type" value="Genomic_DNA"/>
</dbReference>
<dbReference type="PATRIC" id="fig|47500.8.peg.6416"/>
<comment type="function">
    <text evidence="1">Involved in the transposition of the insertion sequence.</text>
</comment>
<dbReference type="InterPro" id="IPR012337">
    <property type="entry name" value="RNaseH-like_sf"/>
</dbReference>